<comment type="caution">
    <text evidence="1">The sequence shown here is derived from an EMBL/GenBank/DDBJ whole genome shotgun (WGS) entry which is preliminary data.</text>
</comment>
<accession>A0AAD7PJM0</accession>
<dbReference type="KEGG" id="qsa:O6P43_023512"/>
<keyword evidence="2" id="KW-1185">Reference proteome</keyword>
<dbReference type="Proteomes" id="UP001163823">
    <property type="component" value="Chromosome 9"/>
</dbReference>
<organism evidence="1 2">
    <name type="scientific">Quillaja saponaria</name>
    <name type="common">Soap bark tree</name>
    <dbReference type="NCBI Taxonomy" id="32244"/>
    <lineage>
        <taxon>Eukaryota</taxon>
        <taxon>Viridiplantae</taxon>
        <taxon>Streptophyta</taxon>
        <taxon>Embryophyta</taxon>
        <taxon>Tracheophyta</taxon>
        <taxon>Spermatophyta</taxon>
        <taxon>Magnoliopsida</taxon>
        <taxon>eudicotyledons</taxon>
        <taxon>Gunneridae</taxon>
        <taxon>Pentapetalae</taxon>
        <taxon>rosids</taxon>
        <taxon>fabids</taxon>
        <taxon>Fabales</taxon>
        <taxon>Quillajaceae</taxon>
        <taxon>Quillaja</taxon>
    </lineage>
</organism>
<sequence length="109" mass="12254">MPKLPVMNLLYPSHLYFSTAAPCTIATACRYGCMICYQWCIGKAVNITSSPVMNFQYPSHLYCSTSAPGTIATACRGFQVDVCAEKENFTWKALIGHNKDCYSWREYDS</sequence>
<reference evidence="1" key="1">
    <citation type="journal article" date="2023" name="Science">
        <title>Elucidation of the pathway for biosynthesis of saponin adjuvants from the soapbark tree.</title>
        <authorList>
            <person name="Reed J."/>
            <person name="Orme A."/>
            <person name="El-Demerdash A."/>
            <person name="Owen C."/>
            <person name="Martin L.B.B."/>
            <person name="Misra R.C."/>
            <person name="Kikuchi S."/>
            <person name="Rejzek M."/>
            <person name="Martin A.C."/>
            <person name="Harkess A."/>
            <person name="Leebens-Mack J."/>
            <person name="Louveau T."/>
            <person name="Stephenson M.J."/>
            <person name="Osbourn A."/>
        </authorList>
    </citation>
    <scope>NUCLEOTIDE SEQUENCE</scope>
    <source>
        <strain evidence="1">S10</strain>
    </source>
</reference>
<name>A0AAD7PJM0_QUISA</name>
<proteinExistence type="predicted"/>
<gene>
    <name evidence="1" type="ORF">O6P43_023512</name>
</gene>
<evidence type="ECO:0000313" key="2">
    <source>
        <dbReference type="Proteomes" id="UP001163823"/>
    </source>
</evidence>
<protein>
    <submittedName>
        <fullName evidence="1">Uncharacterized protein</fullName>
    </submittedName>
</protein>
<dbReference type="AlphaFoldDB" id="A0AAD7PJM0"/>
<dbReference type="EMBL" id="JARAOO010000009">
    <property type="protein sequence ID" value="KAJ7957180.1"/>
    <property type="molecule type" value="Genomic_DNA"/>
</dbReference>
<dbReference type="PROSITE" id="PS51257">
    <property type="entry name" value="PROKAR_LIPOPROTEIN"/>
    <property type="match status" value="1"/>
</dbReference>
<evidence type="ECO:0000313" key="1">
    <source>
        <dbReference type="EMBL" id="KAJ7957180.1"/>
    </source>
</evidence>